<evidence type="ECO:0000313" key="2">
    <source>
        <dbReference type="EMBL" id="MPC62962.1"/>
    </source>
</evidence>
<feature type="region of interest" description="Disordered" evidence="1">
    <location>
        <begin position="57"/>
        <end position="114"/>
    </location>
</feature>
<evidence type="ECO:0000256" key="1">
    <source>
        <dbReference type="SAM" id="MobiDB-lite"/>
    </source>
</evidence>
<accession>A0A5B7GVS7</accession>
<feature type="compositionally biased region" description="Gly residues" evidence="1">
    <location>
        <begin position="94"/>
        <end position="107"/>
    </location>
</feature>
<organism evidence="2 3">
    <name type="scientific">Portunus trituberculatus</name>
    <name type="common">Swimming crab</name>
    <name type="synonym">Neptunus trituberculatus</name>
    <dbReference type="NCBI Taxonomy" id="210409"/>
    <lineage>
        <taxon>Eukaryota</taxon>
        <taxon>Metazoa</taxon>
        <taxon>Ecdysozoa</taxon>
        <taxon>Arthropoda</taxon>
        <taxon>Crustacea</taxon>
        <taxon>Multicrustacea</taxon>
        <taxon>Malacostraca</taxon>
        <taxon>Eumalacostraca</taxon>
        <taxon>Eucarida</taxon>
        <taxon>Decapoda</taxon>
        <taxon>Pleocyemata</taxon>
        <taxon>Brachyura</taxon>
        <taxon>Eubrachyura</taxon>
        <taxon>Portunoidea</taxon>
        <taxon>Portunidae</taxon>
        <taxon>Portuninae</taxon>
        <taxon>Portunus</taxon>
    </lineage>
</organism>
<gene>
    <name evidence="2" type="ORF">E2C01_057053</name>
</gene>
<reference evidence="2 3" key="1">
    <citation type="submission" date="2019-05" db="EMBL/GenBank/DDBJ databases">
        <title>Another draft genome of Portunus trituberculatus and its Hox gene families provides insights of decapod evolution.</title>
        <authorList>
            <person name="Jeong J.-H."/>
            <person name="Song I."/>
            <person name="Kim S."/>
            <person name="Choi T."/>
            <person name="Kim D."/>
            <person name="Ryu S."/>
            <person name="Kim W."/>
        </authorList>
    </citation>
    <scope>NUCLEOTIDE SEQUENCE [LARGE SCALE GENOMIC DNA]</scope>
    <source>
        <tissue evidence="2">Muscle</tissue>
    </source>
</reference>
<sequence>MTKKTITNVCESTRDVQQVPQKKFYFLNPRGGGKGRRAWRRIVCCISSNQTNSAGVAESRESRAVPTGGRGRGYGDKHSVKHFIRSNLQRCNGGSSGGGGGDEGGVGARRRSPSPCLEDSQFLVTAGICPLSNQQRQHKRLSKGASDNKYPNTPVYLRTSPPNMTFLITRLSCVVLVVRAAAGPRGGTTTTGSRNQRASMGQACDTRHWESIEFSLRGSSEAHLCWTRWEYVKAADIMQRRPALLRHCCCCIIFFSERPAGCTQGWESHVQRPPCRESLLLKLYDH</sequence>
<dbReference type="Proteomes" id="UP000324222">
    <property type="component" value="Unassembled WGS sequence"/>
</dbReference>
<dbReference type="EMBL" id="VSRR010020268">
    <property type="protein sequence ID" value="MPC62962.1"/>
    <property type="molecule type" value="Genomic_DNA"/>
</dbReference>
<evidence type="ECO:0000313" key="3">
    <source>
        <dbReference type="Proteomes" id="UP000324222"/>
    </source>
</evidence>
<protein>
    <submittedName>
        <fullName evidence="2">Uncharacterized protein</fullName>
    </submittedName>
</protein>
<comment type="caution">
    <text evidence="2">The sequence shown here is derived from an EMBL/GenBank/DDBJ whole genome shotgun (WGS) entry which is preliminary data.</text>
</comment>
<proteinExistence type="predicted"/>
<dbReference type="AlphaFoldDB" id="A0A5B7GVS7"/>
<name>A0A5B7GVS7_PORTR</name>
<keyword evidence="3" id="KW-1185">Reference proteome</keyword>